<gene>
    <name evidence="1" type="ORF">Q4481_03050</name>
</gene>
<accession>A0ABT8YHL8</accession>
<evidence type="ECO:0000313" key="1">
    <source>
        <dbReference type="EMBL" id="MDO6962917.1"/>
    </source>
</evidence>
<proteinExistence type="predicted"/>
<evidence type="ECO:0000313" key="2">
    <source>
        <dbReference type="Proteomes" id="UP001174932"/>
    </source>
</evidence>
<comment type="caution">
    <text evidence="1">The sequence shown here is derived from an EMBL/GenBank/DDBJ whole genome shotgun (WGS) entry which is preliminary data.</text>
</comment>
<dbReference type="Proteomes" id="UP001174932">
    <property type="component" value="Unassembled WGS sequence"/>
</dbReference>
<name>A0ABT8YHL8_9HYPH</name>
<protein>
    <submittedName>
        <fullName evidence="1">Uncharacterized protein</fullName>
    </submittedName>
</protein>
<organism evidence="1 2">
    <name type="scientific">Rhizobium alvei</name>
    <dbReference type="NCBI Taxonomy" id="1132659"/>
    <lineage>
        <taxon>Bacteria</taxon>
        <taxon>Pseudomonadati</taxon>
        <taxon>Pseudomonadota</taxon>
        <taxon>Alphaproteobacteria</taxon>
        <taxon>Hyphomicrobiales</taxon>
        <taxon>Rhizobiaceae</taxon>
        <taxon>Rhizobium/Agrobacterium group</taxon>
        <taxon>Rhizobium</taxon>
    </lineage>
</organism>
<dbReference type="EMBL" id="JAUOZU010000002">
    <property type="protein sequence ID" value="MDO6962917.1"/>
    <property type="molecule type" value="Genomic_DNA"/>
</dbReference>
<reference evidence="1" key="1">
    <citation type="journal article" date="2015" name="Int. J. Syst. Evol. Microbiol.">
        <title>Rhizobium alvei sp. nov., isolated from a freshwater river.</title>
        <authorList>
            <person name="Sheu S.Y."/>
            <person name="Huang H.W."/>
            <person name="Young C.C."/>
            <person name="Chen W.M."/>
        </authorList>
    </citation>
    <scope>NUCLEOTIDE SEQUENCE</scope>
    <source>
        <strain evidence="1">TNR-22</strain>
    </source>
</reference>
<sequence length="233" mass="25853">MHREPGRSVVSASEAQELVESGEWVFDTDLHDFLRQAIQRLDPTWSNLPMNWEDLSWPNGAISGFNDAVAAHVERRSIEDTGQSSNPWQIEKRIGRYAVFKVSEAIKDSILNFATIAVLVAAPPPTWGLALGVAASSYDLVRKLCKLYISLEDETERAVFTAVCKLSSAAKIVDRKAYEEERFLDAMGTELPTQDDIMKELTDIPEADVKRAIGDMIAKQALVMTADGRIKVG</sequence>
<reference evidence="1" key="2">
    <citation type="submission" date="2023-07" db="EMBL/GenBank/DDBJ databases">
        <authorList>
            <person name="Shen H."/>
        </authorList>
    </citation>
    <scope>NUCLEOTIDE SEQUENCE</scope>
    <source>
        <strain evidence="1">TNR-22</strain>
    </source>
</reference>
<dbReference type="RefSeq" id="WP_304374809.1">
    <property type="nucleotide sequence ID" value="NZ_JAUOZU010000002.1"/>
</dbReference>
<keyword evidence="2" id="KW-1185">Reference proteome</keyword>